<name>A0AAN0JW21_AMPQE</name>
<dbReference type="Proteomes" id="UP000007879">
    <property type="component" value="Unassembled WGS sequence"/>
</dbReference>
<organism evidence="1 2">
    <name type="scientific">Amphimedon queenslandica</name>
    <name type="common">Sponge</name>
    <dbReference type="NCBI Taxonomy" id="400682"/>
    <lineage>
        <taxon>Eukaryota</taxon>
        <taxon>Metazoa</taxon>
        <taxon>Porifera</taxon>
        <taxon>Demospongiae</taxon>
        <taxon>Heteroscleromorpha</taxon>
        <taxon>Haplosclerida</taxon>
        <taxon>Niphatidae</taxon>
        <taxon>Amphimedon</taxon>
    </lineage>
</organism>
<sequence>MESGERDRIVSLSKNGFIALWDGKDGMRLKTVNNLGNGMHYGIKLQVWSLSLVSFIERKVLLLLISSLISLAVSLTHGSPQPLLVPLLTQLSVIIFLGIPNHCNHYMLNGTWPQIVKLKPANQQNSPNHSLQYYQPYMYMYNVLYPLFQPSISLILSII</sequence>
<proteinExistence type="predicted"/>
<accession>A0AAN0JW21</accession>
<evidence type="ECO:0000313" key="1">
    <source>
        <dbReference type="EnsemblMetazoa" id="XP_019861100.1"/>
    </source>
</evidence>
<dbReference type="KEGG" id="aqu:109589454"/>
<reference evidence="1" key="2">
    <citation type="submission" date="2024-06" db="UniProtKB">
        <authorList>
            <consortium name="EnsemblMetazoa"/>
        </authorList>
    </citation>
    <scope>IDENTIFICATION</scope>
</reference>
<dbReference type="EnsemblMetazoa" id="XM_020005541.1">
    <property type="protein sequence ID" value="XP_019861100.1"/>
    <property type="gene ID" value="LOC109589454"/>
</dbReference>
<dbReference type="AlphaFoldDB" id="A0AAN0JW21"/>
<reference evidence="2" key="1">
    <citation type="journal article" date="2010" name="Nature">
        <title>The Amphimedon queenslandica genome and the evolution of animal complexity.</title>
        <authorList>
            <person name="Srivastava M."/>
            <person name="Simakov O."/>
            <person name="Chapman J."/>
            <person name="Fahey B."/>
            <person name="Gauthier M.E."/>
            <person name="Mitros T."/>
            <person name="Richards G.S."/>
            <person name="Conaco C."/>
            <person name="Dacre M."/>
            <person name="Hellsten U."/>
            <person name="Larroux C."/>
            <person name="Putnam N.H."/>
            <person name="Stanke M."/>
            <person name="Adamska M."/>
            <person name="Darling A."/>
            <person name="Degnan S.M."/>
            <person name="Oakley T.H."/>
            <person name="Plachetzki D.C."/>
            <person name="Zhai Y."/>
            <person name="Adamski M."/>
            <person name="Calcino A."/>
            <person name="Cummins S.F."/>
            <person name="Goodstein D.M."/>
            <person name="Harris C."/>
            <person name="Jackson D.J."/>
            <person name="Leys S.P."/>
            <person name="Shu S."/>
            <person name="Woodcroft B.J."/>
            <person name="Vervoort M."/>
            <person name="Kosik K.S."/>
            <person name="Manning G."/>
            <person name="Degnan B.M."/>
            <person name="Rokhsar D.S."/>
        </authorList>
    </citation>
    <scope>NUCLEOTIDE SEQUENCE [LARGE SCALE GENOMIC DNA]</scope>
</reference>
<dbReference type="RefSeq" id="XP_019861100.1">
    <property type="nucleotide sequence ID" value="XM_020005541.1"/>
</dbReference>
<dbReference type="GeneID" id="109589454"/>
<protein>
    <submittedName>
        <fullName evidence="1">Uncharacterized protein</fullName>
    </submittedName>
</protein>
<keyword evidence="2" id="KW-1185">Reference proteome</keyword>
<evidence type="ECO:0000313" key="2">
    <source>
        <dbReference type="Proteomes" id="UP000007879"/>
    </source>
</evidence>